<feature type="transmembrane region" description="Helical" evidence="6">
    <location>
        <begin position="330"/>
        <end position="352"/>
    </location>
</feature>
<protein>
    <submittedName>
        <fullName evidence="7">Rod shape-determining protein RodA</fullName>
    </submittedName>
</protein>
<feature type="transmembrane region" description="Helical" evidence="6">
    <location>
        <begin position="12"/>
        <end position="30"/>
    </location>
</feature>
<feature type="transmembrane region" description="Helical" evidence="6">
    <location>
        <begin position="42"/>
        <end position="60"/>
    </location>
</feature>
<evidence type="ECO:0000313" key="7">
    <source>
        <dbReference type="EMBL" id="OGZ35854.1"/>
    </source>
</evidence>
<feature type="transmembrane region" description="Helical" evidence="6">
    <location>
        <begin position="300"/>
        <end position="324"/>
    </location>
</feature>
<evidence type="ECO:0000256" key="5">
    <source>
        <dbReference type="ARBA" id="ARBA00023136"/>
    </source>
</evidence>
<dbReference type="GO" id="GO:0051301">
    <property type="term" value="P:cell division"/>
    <property type="evidence" value="ECO:0007669"/>
    <property type="project" value="InterPro"/>
</dbReference>
<gene>
    <name evidence="7" type="ORF">A2815_00485</name>
</gene>
<dbReference type="GO" id="GO:0032153">
    <property type="term" value="C:cell division site"/>
    <property type="evidence" value="ECO:0007669"/>
    <property type="project" value="TreeGrafter"/>
</dbReference>
<evidence type="ECO:0000313" key="8">
    <source>
        <dbReference type="Proteomes" id="UP000176974"/>
    </source>
</evidence>
<dbReference type="GO" id="GO:0005886">
    <property type="term" value="C:plasma membrane"/>
    <property type="evidence" value="ECO:0007669"/>
    <property type="project" value="TreeGrafter"/>
</dbReference>
<sequence>MFFHLKKLDWFLIVIALLLTGIGLLSIYSTSQENLVNFKKQILFIGSGFFLMFGLSLFDYRILKNHSVILIILYVFCLVLLGGLFFLGREVRGSVSWFQFGFLNFQPVELAKIVIILILAKYFSFRHIEMYRIRHIIISGVYIGLPALLLFPQPDLGSVLILGSIWLGVMLIAGIKTRHLIVLTLVAILLVGGSWFLLLRDYQKQRILTFINPQTDPYGQGYNIVQSLISVGSGGLFGKGQGQGSQSQLKFLPERQTDFIFASIAEERGLVGVFFLSVLFALLFWRILKIAIFSSNNFSRLFASGFVIMLFSQMFINVGMNMAILPITGLTLPFVSYGGSSLLTIFLGLGILQSIKARS</sequence>
<feature type="transmembrane region" description="Helical" evidence="6">
    <location>
        <begin position="180"/>
        <end position="198"/>
    </location>
</feature>
<dbReference type="PANTHER" id="PTHR30474">
    <property type="entry name" value="CELL CYCLE PROTEIN"/>
    <property type="match status" value="1"/>
</dbReference>
<evidence type="ECO:0000256" key="1">
    <source>
        <dbReference type="ARBA" id="ARBA00004141"/>
    </source>
</evidence>
<dbReference type="NCBIfam" id="TIGR02210">
    <property type="entry name" value="rodA_shape"/>
    <property type="match status" value="1"/>
</dbReference>
<dbReference type="InterPro" id="IPR011923">
    <property type="entry name" value="RodA/MrdB"/>
</dbReference>
<dbReference type="Proteomes" id="UP000176974">
    <property type="component" value="Unassembled WGS sequence"/>
</dbReference>
<evidence type="ECO:0000256" key="6">
    <source>
        <dbReference type="SAM" id="Phobius"/>
    </source>
</evidence>
<name>A0A1G2FCQ0_9BACT</name>
<keyword evidence="3" id="KW-0133">Cell shape</keyword>
<comment type="caution">
    <text evidence="7">The sequence shown here is derived from an EMBL/GenBank/DDBJ whole genome shotgun (WGS) entry which is preliminary data.</text>
</comment>
<dbReference type="GO" id="GO:0008360">
    <property type="term" value="P:regulation of cell shape"/>
    <property type="evidence" value="ECO:0007669"/>
    <property type="project" value="UniProtKB-KW"/>
</dbReference>
<dbReference type="EMBL" id="MHMY01000006">
    <property type="protein sequence ID" value="OGZ35854.1"/>
    <property type="molecule type" value="Genomic_DNA"/>
</dbReference>
<feature type="transmembrane region" description="Helical" evidence="6">
    <location>
        <begin position="132"/>
        <end position="150"/>
    </location>
</feature>
<feature type="transmembrane region" description="Helical" evidence="6">
    <location>
        <begin position="67"/>
        <end position="88"/>
    </location>
</feature>
<dbReference type="GO" id="GO:0015648">
    <property type="term" value="F:lipid-linked peptidoglycan transporter activity"/>
    <property type="evidence" value="ECO:0007669"/>
    <property type="project" value="TreeGrafter"/>
</dbReference>
<feature type="transmembrane region" description="Helical" evidence="6">
    <location>
        <begin position="156"/>
        <end position="173"/>
    </location>
</feature>
<feature type="transmembrane region" description="Helical" evidence="6">
    <location>
        <begin position="100"/>
        <end position="120"/>
    </location>
</feature>
<dbReference type="InterPro" id="IPR001182">
    <property type="entry name" value="FtsW/RodA"/>
</dbReference>
<evidence type="ECO:0000256" key="3">
    <source>
        <dbReference type="ARBA" id="ARBA00022960"/>
    </source>
</evidence>
<evidence type="ECO:0000256" key="4">
    <source>
        <dbReference type="ARBA" id="ARBA00022989"/>
    </source>
</evidence>
<proteinExistence type="predicted"/>
<dbReference type="PANTHER" id="PTHR30474:SF1">
    <property type="entry name" value="PEPTIDOGLYCAN GLYCOSYLTRANSFERASE MRDB"/>
    <property type="match status" value="1"/>
</dbReference>
<evidence type="ECO:0000256" key="2">
    <source>
        <dbReference type="ARBA" id="ARBA00022692"/>
    </source>
</evidence>
<dbReference type="Pfam" id="PF01098">
    <property type="entry name" value="FTSW_RODA_SPOVE"/>
    <property type="match status" value="1"/>
</dbReference>
<keyword evidence="2 6" id="KW-0812">Transmembrane</keyword>
<keyword evidence="5 6" id="KW-0472">Membrane</keyword>
<dbReference type="AlphaFoldDB" id="A0A1G2FCQ0"/>
<accession>A0A1G2FCQ0</accession>
<reference evidence="7 8" key="1">
    <citation type="journal article" date="2016" name="Nat. Commun.">
        <title>Thousands of microbial genomes shed light on interconnected biogeochemical processes in an aquifer system.</title>
        <authorList>
            <person name="Anantharaman K."/>
            <person name="Brown C.T."/>
            <person name="Hug L.A."/>
            <person name="Sharon I."/>
            <person name="Castelle C.J."/>
            <person name="Probst A.J."/>
            <person name="Thomas B.C."/>
            <person name="Singh A."/>
            <person name="Wilkins M.J."/>
            <person name="Karaoz U."/>
            <person name="Brodie E.L."/>
            <person name="Williams K.H."/>
            <person name="Hubbard S.S."/>
            <person name="Banfield J.F."/>
        </authorList>
    </citation>
    <scope>NUCLEOTIDE SEQUENCE [LARGE SCALE GENOMIC DNA]</scope>
</reference>
<organism evidence="7 8">
    <name type="scientific">Candidatus Portnoybacteria bacterium RIFCSPHIGHO2_01_FULL_40_12b</name>
    <dbReference type="NCBI Taxonomy" id="1801994"/>
    <lineage>
        <taxon>Bacteria</taxon>
        <taxon>Candidatus Portnoyibacteriota</taxon>
    </lineage>
</organism>
<comment type="subcellular location">
    <subcellularLocation>
        <location evidence="1">Membrane</location>
        <topology evidence="1">Multi-pass membrane protein</topology>
    </subcellularLocation>
</comment>
<keyword evidence="4 6" id="KW-1133">Transmembrane helix</keyword>
<feature type="transmembrane region" description="Helical" evidence="6">
    <location>
        <begin position="269"/>
        <end position="288"/>
    </location>
</feature>